<proteinExistence type="predicted"/>
<name>A0A897NCN1_9EURY</name>
<dbReference type="EMBL" id="CP064788">
    <property type="protein sequence ID" value="QSG10412.1"/>
    <property type="molecule type" value="Genomic_DNA"/>
</dbReference>
<dbReference type="KEGG" id="hds:HSR122_3043"/>
<evidence type="ECO:0000313" key="2">
    <source>
        <dbReference type="Proteomes" id="UP000662973"/>
    </source>
</evidence>
<sequence>MGENQQGGTQHMTATDPTPPGTDAIEPRAGEELVHMEDHGAYTLVVVKRPDAPEGARGPFAYHVRWVPDIDGDGGSFRWQYLGETYNEEEEKQHD</sequence>
<protein>
    <submittedName>
        <fullName evidence="1">Uncharacterized protein</fullName>
    </submittedName>
</protein>
<reference evidence="1 2" key="1">
    <citation type="submission" date="2020-11" db="EMBL/GenBank/DDBJ databases">
        <title>Carbohydrate-dependent, anaerobic sulfur respiration: A novel catabolism in halophilic archaea.</title>
        <authorList>
            <person name="Sorokin D.Y."/>
            <person name="Messina E."/>
            <person name="Smedile F."/>
            <person name="La Cono V."/>
            <person name="Hallsworth J.E."/>
            <person name="Yakimov M.M."/>
        </authorList>
    </citation>
    <scope>NUCLEOTIDE SEQUENCE [LARGE SCALE GENOMIC DNA]</scope>
    <source>
        <strain evidence="1 2">HSR12-2</strain>
    </source>
</reference>
<keyword evidence="2" id="KW-1185">Reference proteome</keyword>
<accession>A0A897NCN1</accession>
<accession>A0A897NYG6</accession>
<dbReference type="AlphaFoldDB" id="A0A897NCN1"/>
<gene>
    <name evidence="1" type="ORF">HSR122_3043</name>
</gene>
<dbReference type="Proteomes" id="UP000662973">
    <property type="component" value="Chromosome"/>
</dbReference>
<evidence type="ECO:0000313" key="1">
    <source>
        <dbReference type="EMBL" id="QSG10412.1"/>
    </source>
</evidence>
<organism evidence="1 2">
    <name type="scientific">Halapricum desulfuricans</name>
    <dbReference type="NCBI Taxonomy" id="2841257"/>
    <lineage>
        <taxon>Archaea</taxon>
        <taxon>Methanobacteriati</taxon>
        <taxon>Methanobacteriota</taxon>
        <taxon>Stenosarchaea group</taxon>
        <taxon>Halobacteria</taxon>
        <taxon>Halobacteriales</taxon>
        <taxon>Haloarculaceae</taxon>
        <taxon>Halapricum</taxon>
    </lineage>
</organism>